<dbReference type="SUPFAM" id="SSF82171">
    <property type="entry name" value="DPP6 N-terminal domain-like"/>
    <property type="match status" value="1"/>
</dbReference>
<reference evidence="1 2" key="1">
    <citation type="submission" date="2015-03" db="EMBL/GenBank/DDBJ databases">
        <title>Genome assembly of Sandaracinus amylolyticus DSM 53668.</title>
        <authorList>
            <person name="Sharma G."/>
            <person name="Subramanian S."/>
        </authorList>
    </citation>
    <scope>NUCLEOTIDE SEQUENCE [LARGE SCALE GENOMIC DNA]</scope>
    <source>
        <strain evidence="1 2">DSM 53668</strain>
    </source>
</reference>
<dbReference type="KEGG" id="samy:DB32_005102"/>
<evidence type="ECO:0000313" key="2">
    <source>
        <dbReference type="Proteomes" id="UP000034883"/>
    </source>
</evidence>
<accession>A0A0F6YJD8</accession>
<name>A0A0F6YJD8_9BACT</name>
<gene>
    <name evidence="1" type="ORF">DB32_005102</name>
</gene>
<protein>
    <submittedName>
        <fullName evidence="1">Uncharacterized protein</fullName>
    </submittedName>
</protein>
<dbReference type="Proteomes" id="UP000034883">
    <property type="component" value="Chromosome"/>
</dbReference>
<keyword evidence="2" id="KW-1185">Reference proteome</keyword>
<dbReference type="AlphaFoldDB" id="A0A0F6YJD8"/>
<evidence type="ECO:0000313" key="1">
    <source>
        <dbReference type="EMBL" id="AKF07953.1"/>
    </source>
</evidence>
<dbReference type="EMBL" id="CP011125">
    <property type="protein sequence ID" value="AKF07953.1"/>
    <property type="molecule type" value="Genomic_DNA"/>
</dbReference>
<sequence>MLALLTCLGACAPDAAVHETELVASQIDPSAGTDERPSVDVVLHGRVVARRASAAVRLGEGAAYLARDGRLVVIDGAGRERSLGDDVLAPPITDGSRLVWSDAQATIFELRDAEPVELARAPGTMAPLAILEDGSIALVGSTNGGVAGLWILDDELRCLTNCALRTGRAWGDDYVPPPSGASIHRDGEHVVFVAADGVTHRVPR</sequence>
<organism evidence="1 2">
    <name type="scientific">Sandaracinus amylolyticus</name>
    <dbReference type="NCBI Taxonomy" id="927083"/>
    <lineage>
        <taxon>Bacteria</taxon>
        <taxon>Pseudomonadati</taxon>
        <taxon>Myxococcota</taxon>
        <taxon>Polyangia</taxon>
        <taxon>Polyangiales</taxon>
        <taxon>Sandaracinaceae</taxon>
        <taxon>Sandaracinus</taxon>
    </lineage>
</organism>
<dbReference type="STRING" id="927083.DB32_005102"/>
<proteinExistence type="predicted"/>